<dbReference type="AlphaFoldDB" id="A0A0L7MQJ7"/>
<evidence type="ECO:0000313" key="2">
    <source>
        <dbReference type="Proteomes" id="UP000037442"/>
    </source>
</evidence>
<dbReference type="EMBL" id="JNVD01000013">
    <property type="protein sequence ID" value="KOC24172.1"/>
    <property type="molecule type" value="Genomic_DNA"/>
</dbReference>
<accession>A0A0L7MQJ7</accession>
<comment type="caution">
    <text evidence="1">The sequence shown here is derived from an EMBL/GenBank/DDBJ whole genome shotgun (WGS) entry which is preliminary data.</text>
</comment>
<gene>
    <name evidence="1" type="ORF">GL58_04265</name>
</gene>
<proteinExistence type="predicted"/>
<protein>
    <submittedName>
        <fullName evidence="1">Uncharacterized protein</fullName>
    </submittedName>
</protein>
<reference evidence="2" key="1">
    <citation type="submission" date="2014-06" db="EMBL/GenBank/DDBJ databases">
        <title>Draft genome sequence of C. testosteroni WDL7.</title>
        <authorList>
            <person name="Wu Y."/>
            <person name="Seshan H."/>
            <person name="Arumugam K."/>
        </authorList>
    </citation>
    <scope>NUCLEOTIDE SEQUENCE [LARGE SCALE GENOMIC DNA]</scope>
    <source>
        <strain evidence="2">WDL7</strain>
    </source>
</reference>
<organism evidence="1 2">
    <name type="scientific">Comamonas testosteroni</name>
    <name type="common">Pseudomonas testosteroni</name>
    <dbReference type="NCBI Taxonomy" id="285"/>
    <lineage>
        <taxon>Bacteria</taxon>
        <taxon>Pseudomonadati</taxon>
        <taxon>Pseudomonadota</taxon>
        <taxon>Betaproteobacteria</taxon>
        <taxon>Burkholderiales</taxon>
        <taxon>Comamonadaceae</taxon>
        <taxon>Comamonas</taxon>
    </lineage>
</organism>
<dbReference type="Proteomes" id="UP000037442">
    <property type="component" value="Unassembled WGS sequence"/>
</dbReference>
<dbReference type="PATRIC" id="fig|285.49.peg.891"/>
<evidence type="ECO:0000313" key="1">
    <source>
        <dbReference type="EMBL" id="KOC24172.1"/>
    </source>
</evidence>
<name>A0A0L7MQJ7_COMTE</name>
<sequence>MQTQSGLWLGRRLWRALPQTKSAGHRRMRGVDHTLKRLLAAHGMHGIRWQHELTWLEHARDGVWCSIHGPRALTLFVVS</sequence>